<dbReference type="EMBL" id="JBHUKR010000011">
    <property type="protein sequence ID" value="MFD2419581.1"/>
    <property type="molecule type" value="Genomic_DNA"/>
</dbReference>
<feature type="DNA-binding region" description="H-T-H motif" evidence="4">
    <location>
        <begin position="35"/>
        <end position="54"/>
    </location>
</feature>
<gene>
    <name evidence="6" type="ORF">ACFSXZ_24945</name>
</gene>
<dbReference type="Gene3D" id="1.10.357.10">
    <property type="entry name" value="Tetracycline Repressor, domain 2"/>
    <property type="match status" value="1"/>
</dbReference>
<dbReference type="InterPro" id="IPR050109">
    <property type="entry name" value="HTH-type_TetR-like_transc_reg"/>
</dbReference>
<dbReference type="Pfam" id="PF00440">
    <property type="entry name" value="TetR_N"/>
    <property type="match status" value="1"/>
</dbReference>
<name>A0ABW5FXG2_9PSEU</name>
<dbReference type="PANTHER" id="PTHR30055:SF234">
    <property type="entry name" value="HTH-TYPE TRANSCRIPTIONAL REGULATOR BETI"/>
    <property type="match status" value="1"/>
</dbReference>
<evidence type="ECO:0000313" key="6">
    <source>
        <dbReference type="EMBL" id="MFD2419581.1"/>
    </source>
</evidence>
<feature type="domain" description="HTH tetR-type" evidence="5">
    <location>
        <begin position="12"/>
        <end position="72"/>
    </location>
</feature>
<proteinExistence type="predicted"/>
<dbReference type="Proteomes" id="UP001597417">
    <property type="component" value="Unassembled WGS sequence"/>
</dbReference>
<evidence type="ECO:0000256" key="2">
    <source>
        <dbReference type="ARBA" id="ARBA00023125"/>
    </source>
</evidence>
<dbReference type="PRINTS" id="PR00455">
    <property type="entry name" value="HTHTETR"/>
</dbReference>
<keyword evidence="2 4" id="KW-0238">DNA-binding</keyword>
<dbReference type="RefSeq" id="WP_378267558.1">
    <property type="nucleotide sequence ID" value="NZ_JBHUKR010000011.1"/>
</dbReference>
<organism evidence="6 7">
    <name type="scientific">Amycolatopsis pigmentata</name>
    <dbReference type="NCBI Taxonomy" id="450801"/>
    <lineage>
        <taxon>Bacteria</taxon>
        <taxon>Bacillati</taxon>
        <taxon>Actinomycetota</taxon>
        <taxon>Actinomycetes</taxon>
        <taxon>Pseudonocardiales</taxon>
        <taxon>Pseudonocardiaceae</taxon>
        <taxon>Amycolatopsis</taxon>
    </lineage>
</organism>
<dbReference type="PROSITE" id="PS50977">
    <property type="entry name" value="HTH_TETR_2"/>
    <property type="match status" value="1"/>
</dbReference>
<comment type="caution">
    <text evidence="6">The sequence shown here is derived from an EMBL/GenBank/DDBJ whole genome shotgun (WGS) entry which is preliminary data.</text>
</comment>
<protein>
    <submittedName>
        <fullName evidence="6">TetR/AcrR family transcriptional regulator</fullName>
    </submittedName>
</protein>
<dbReference type="PANTHER" id="PTHR30055">
    <property type="entry name" value="HTH-TYPE TRANSCRIPTIONAL REGULATOR RUTR"/>
    <property type="match status" value="1"/>
</dbReference>
<evidence type="ECO:0000256" key="4">
    <source>
        <dbReference type="PROSITE-ProRule" id="PRU00335"/>
    </source>
</evidence>
<dbReference type="InterPro" id="IPR001647">
    <property type="entry name" value="HTH_TetR"/>
</dbReference>
<reference evidence="7" key="1">
    <citation type="journal article" date="2019" name="Int. J. Syst. Evol. Microbiol.">
        <title>The Global Catalogue of Microorganisms (GCM) 10K type strain sequencing project: providing services to taxonomists for standard genome sequencing and annotation.</title>
        <authorList>
            <consortium name="The Broad Institute Genomics Platform"/>
            <consortium name="The Broad Institute Genome Sequencing Center for Infectious Disease"/>
            <person name="Wu L."/>
            <person name="Ma J."/>
        </authorList>
    </citation>
    <scope>NUCLEOTIDE SEQUENCE [LARGE SCALE GENOMIC DNA]</scope>
    <source>
        <strain evidence="7">CGMCC 4.7645</strain>
    </source>
</reference>
<keyword evidence="1" id="KW-0805">Transcription regulation</keyword>
<sequence>MVREGLRERKKQATRRMIADVATGMFVQRGFDNVTVAEIAEAAGVSKMTVFNYFPRKEDLFLDRHADRLRELEQVVRERPAGESVVAAMRRHQHELLAARHPLSGAIEGARGFWLILKSSRALVTRTYEQERETRDMLTGVLAAEIGDRERAAMVSALLTATLNTIFEHAVNRILDGDDADEVRRDQVGVIDRAFDLLEQGLGNLSVS</sequence>
<dbReference type="SUPFAM" id="SSF46689">
    <property type="entry name" value="Homeodomain-like"/>
    <property type="match status" value="1"/>
</dbReference>
<evidence type="ECO:0000256" key="1">
    <source>
        <dbReference type="ARBA" id="ARBA00023015"/>
    </source>
</evidence>
<evidence type="ECO:0000313" key="7">
    <source>
        <dbReference type="Proteomes" id="UP001597417"/>
    </source>
</evidence>
<evidence type="ECO:0000256" key="3">
    <source>
        <dbReference type="ARBA" id="ARBA00023163"/>
    </source>
</evidence>
<keyword evidence="3" id="KW-0804">Transcription</keyword>
<dbReference type="Gene3D" id="1.10.10.60">
    <property type="entry name" value="Homeodomain-like"/>
    <property type="match status" value="1"/>
</dbReference>
<keyword evidence="7" id="KW-1185">Reference proteome</keyword>
<accession>A0ABW5FXG2</accession>
<evidence type="ECO:0000259" key="5">
    <source>
        <dbReference type="PROSITE" id="PS50977"/>
    </source>
</evidence>
<dbReference type="InterPro" id="IPR009057">
    <property type="entry name" value="Homeodomain-like_sf"/>
</dbReference>